<evidence type="ECO:0000259" key="1">
    <source>
        <dbReference type="Pfam" id="PF03807"/>
    </source>
</evidence>
<dbReference type="Gene3D" id="3.40.50.720">
    <property type="entry name" value="NAD(P)-binding Rossmann-like Domain"/>
    <property type="match status" value="1"/>
</dbReference>
<dbReference type="SUPFAM" id="SSF51905">
    <property type="entry name" value="FAD/NAD(P)-binding domain"/>
    <property type="match status" value="1"/>
</dbReference>
<proteinExistence type="predicted"/>
<organism evidence="3 4">
    <name type="scientific">Paenarthrobacter histidinolovorans</name>
    <dbReference type="NCBI Taxonomy" id="43664"/>
    <lineage>
        <taxon>Bacteria</taxon>
        <taxon>Bacillati</taxon>
        <taxon>Actinomycetota</taxon>
        <taxon>Actinomycetes</taxon>
        <taxon>Micrococcales</taxon>
        <taxon>Micrococcaceae</taxon>
        <taxon>Paenarthrobacter</taxon>
    </lineage>
</organism>
<comment type="caution">
    <text evidence="3">The sequence shown here is derived from an EMBL/GenBank/DDBJ whole genome shotgun (WGS) entry which is preliminary data.</text>
</comment>
<sequence length="455" mass="49024">MSRFAIIGAGQTGATFALALLSKGHEVALYSDRSPQSLYEDVPATGTAVMYGEALAVEERLGLHTYRDKAPLIEGLTGWVSSSSGMEVMAMAGSLGDMPGVGVDTRLRSFDRVNEFIRLGGTFIVEDVSPESLDTIAAAHDLTFVATGKRGLTDLFAGNAARSKYTEPQRALAMITVTGLPTDSSAFAHRSDHGGAYNAFSIVGDMGETIWCPYLHKTAGPSWSFLGFGRIGTEWEERLSSPSNAQEMLETVKGLHKEFLPWDAAFIANAEVIPDDRFSWLKGRVKPTVRDAAGFTASGHAVMSLGDTSMTFDPIGAQGAQSGMKQVGHYLDALESHDGPFDAEWIRSTFEDFFHKSGQASTALTSILLDQDAGGSVNETIFLASNGDRRVADGFFQLLSRPQSALPFKDIAAVHAWIEQLCPGETADEILGRSLSRIKEAEQLHAQGLPYFPRA</sequence>
<dbReference type="RefSeq" id="WP_404593400.1">
    <property type="nucleotide sequence ID" value="NZ_JBIYEW010000003.1"/>
</dbReference>
<reference evidence="3 4" key="1">
    <citation type="submission" date="2024-10" db="EMBL/GenBank/DDBJ databases">
        <title>Novel secondary metabolite-producing bacteria for plant disease control.</title>
        <authorList>
            <person name="Chevrette M."/>
        </authorList>
    </citation>
    <scope>NUCLEOTIDE SEQUENCE [LARGE SCALE GENOMIC DNA]</scope>
    <source>
        <strain evidence="3 4">J30 TE3557</strain>
    </source>
</reference>
<dbReference type="EMBL" id="JBIYEW010000003">
    <property type="protein sequence ID" value="MFK4637546.1"/>
    <property type="molecule type" value="Genomic_DNA"/>
</dbReference>
<accession>A0ABW8N0K4</accession>
<feature type="domain" description="Styrene monooxygenase StyA putative substrate binding" evidence="2">
    <location>
        <begin position="148"/>
        <end position="264"/>
    </location>
</feature>
<dbReference type="InterPro" id="IPR041654">
    <property type="entry name" value="StyA_sbd"/>
</dbReference>
<dbReference type="InterPro" id="IPR028939">
    <property type="entry name" value="P5C_Rdtase_cat_N"/>
</dbReference>
<name>A0ABW8N0K4_9MICC</name>
<dbReference type="InterPro" id="IPR036188">
    <property type="entry name" value="FAD/NAD-bd_sf"/>
</dbReference>
<gene>
    <name evidence="3" type="ORF">ABIA52_000435</name>
</gene>
<evidence type="ECO:0000259" key="2">
    <source>
        <dbReference type="Pfam" id="PF17885"/>
    </source>
</evidence>
<dbReference type="Pfam" id="PF03807">
    <property type="entry name" value="F420_oxidored"/>
    <property type="match status" value="1"/>
</dbReference>
<keyword evidence="4" id="KW-1185">Reference proteome</keyword>
<protein>
    <submittedName>
        <fullName evidence="3">2-polyprenyl-6-methoxyphenol hydroxylase-like FAD-dependent oxidoreductase</fullName>
    </submittedName>
</protein>
<dbReference type="Pfam" id="PF17885">
    <property type="entry name" value="Smoa_sbd"/>
    <property type="match status" value="1"/>
</dbReference>
<dbReference type="Proteomes" id="UP001620520">
    <property type="component" value="Unassembled WGS sequence"/>
</dbReference>
<dbReference type="Gene3D" id="3.50.50.60">
    <property type="entry name" value="FAD/NAD(P)-binding domain"/>
    <property type="match status" value="2"/>
</dbReference>
<evidence type="ECO:0000313" key="4">
    <source>
        <dbReference type="Proteomes" id="UP001620520"/>
    </source>
</evidence>
<feature type="domain" description="Pyrroline-5-carboxylate reductase catalytic N-terminal" evidence="1">
    <location>
        <begin position="4"/>
        <end position="49"/>
    </location>
</feature>
<evidence type="ECO:0000313" key="3">
    <source>
        <dbReference type="EMBL" id="MFK4637546.1"/>
    </source>
</evidence>